<evidence type="ECO:0000313" key="6">
    <source>
        <dbReference type="Proteomes" id="UP000186176"/>
    </source>
</evidence>
<dbReference type="AlphaFoldDB" id="A0A1J4ML67"/>
<dbReference type="Gene3D" id="2.130.10.10">
    <property type="entry name" value="YVTN repeat-like/Quinoprotein amine dehydrogenase"/>
    <property type="match status" value="1"/>
</dbReference>
<evidence type="ECO:0000313" key="5">
    <source>
        <dbReference type="EMBL" id="OII74936.1"/>
    </source>
</evidence>
<comment type="caution">
    <text evidence="5">The sequence shown here is derived from an EMBL/GenBank/DDBJ whole genome shotgun (WGS) entry which is preliminary data.</text>
</comment>
<proteinExistence type="inferred from homology"/>
<dbReference type="PROSITE" id="PS50294">
    <property type="entry name" value="WD_REPEATS_REGION"/>
    <property type="match status" value="5"/>
</dbReference>
<feature type="repeat" description="WD" evidence="4">
    <location>
        <begin position="384"/>
        <end position="423"/>
    </location>
</feature>
<dbReference type="GO" id="GO:0071013">
    <property type="term" value="C:catalytic step 2 spliceosome"/>
    <property type="evidence" value="ECO:0007669"/>
    <property type="project" value="TreeGrafter"/>
</dbReference>
<keyword evidence="6" id="KW-1185">Reference proteome</keyword>
<sequence>MLSMAESFQEVVLNRLNFFSSEQGYIRSSFSKQDGNINKLMKAHYEYYKPRDINRVTKPVSNNALSVYKAERKSNYLNLYEHSQTPLYKKKLRDELNISNTSNYMERNNRIEWTPKFKLNKVISGHKGWVRSIDVDPSNNFFVSGSSDKLIKFWDLSSGILKLTLTGHVAAVRKVLFSERHPFLFSCSEDKTMKCWDLEQNRIVRNYARHSSGIYCLDIHPRLNIVATGSRDGSVVLWDIRTRESIHLFKNHKAAVSSILMQSIEPQLITGSYDRTIRTWDIVGGKLRDTLTRHIKPIRALAKHPIHYSFLSAGADCIKVWEGEDSTYLKDLSSSQSIINTIAIKSQENNSIVLAGCDNGQLHFWDYETGTLYDTIQSNIQPGSVEAENAILDCRFDKMESILITAECDKTIKIWNLKGDELI</sequence>
<dbReference type="OrthoDB" id="10256122at2759"/>
<evidence type="ECO:0000256" key="2">
    <source>
        <dbReference type="ARBA" id="ARBA00022737"/>
    </source>
</evidence>
<organism evidence="5 6">
    <name type="scientific">Cryptosporidium ubiquitum</name>
    <dbReference type="NCBI Taxonomy" id="857276"/>
    <lineage>
        <taxon>Eukaryota</taxon>
        <taxon>Sar</taxon>
        <taxon>Alveolata</taxon>
        <taxon>Apicomplexa</taxon>
        <taxon>Conoidasida</taxon>
        <taxon>Coccidia</taxon>
        <taxon>Eucoccidiorida</taxon>
        <taxon>Eimeriorina</taxon>
        <taxon>Cryptosporidiidae</taxon>
        <taxon>Cryptosporidium</taxon>
    </lineage>
</organism>
<keyword evidence="1 4" id="KW-0853">WD repeat</keyword>
<dbReference type="InterPro" id="IPR015943">
    <property type="entry name" value="WD40/YVTN_repeat-like_dom_sf"/>
</dbReference>
<evidence type="ECO:0000256" key="3">
    <source>
        <dbReference type="ARBA" id="ARBA00025726"/>
    </source>
</evidence>
<accession>A0A1J4ML67</accession>
<dbReference type="VEuPathDB" id="CryptoDB:cubi_03067"/>
<dbReference type="EMBL" id="LRBP01000008">
    <property type="protein sequence ID" value="OII74936.1"/>
    <property type="molecule type" value="Genomic_DNA"/>
</dbReference>
<dbReference type="InterPro" id="IPR036322">
    <property type="entry name" value="WD40_repeat_dom_sf"/>
</dbReference>
<dbReference type="GO" id="GO:0000974">
    <property type="term" value="C:Prp19 complex"/>
    <property type="evidence" value="ECO:0007669"/>
    <property type="project" value="TreeGrafter"/>
</dbReference>
<comment type="similarity">
    <text evidence="3">Belongs to the WD repeat PRL1/PRL2 family.</text>
</comment>
<dbReference type="CDD" id="cd00200">
    <property type="entry name" value="WD40"/>
    <property type="match status" value="1"/>
</dbReference>
<dbReference type="PROSITE" id="PS50082">
    <property type="entry name" value="WD_REPEATS_2"/>
    <property type="match status" value="5"/>
</dbReference>
<name>A0A1J4ML67_9CRYT</name>
<dbReference type="PROSITE" id="PS00678">
    <property type="entry name" value="WD_REPEATS_1"/>
    <property type="match status" value="3"/>
</dbReference>
<evidence type="ECO:0000256" key="4">
    <source>
        <dbReference type="PROSITE-ProRule" id="PRU00221"/>
    </source>
</evidence>
<dbReference type="InterPro" id="IPR020472">
    <property type="entry name" value="WD40_PAC1"/>
</dbReference>
<dbReference type="PANTHER" id="PTHR19923:SF0">
    <property type="entry name" value="PLEIOTROPIC REGULATOR 1"/>
    <property type="match status" value="1"/>
</dbReference>
<dbReference type="PRINTS" id="PR00320">
    <property type="entry name" value="GPROTEINBRPT"/>
</dbReference>
<feature type="repeat" description="WD" evidence="4">
    <location>
        <begin position="123"/>
        <end position="164"/>
    </location>
</feature>
<dbReference type="GO" id="GO:0000398">
    <property type="term" value="P:mRNA splicing, via spliceosome"/>
    <property type="evidence" value="ECO:0007669"/>
    <property type="project" value="InterPro"/>
</dbReference>
<dbReference type="InterPro" id="IPR019775">
    <property type="entry name" value="WD40_repeat_CS"/>
</dbReference>
<dbReference type="GeneID" id="39979859"/>
<feature type="repeat" description="WD" evidence="4">
    <location>
        <begin position="207"/>
        <end position="248"/>
    </location>
</feature>
<protein>
    <submittedName>
        <fullName evidence="5">Pleiotropic regulator 1</fullName>
    </submittedName>
</protein>
<dbReference type="RefSeq" id="XP_028876081.1">
    <property type="nucleotide sequence ID" value="XM_029020080.1"/>
</dbReference>
<reference evidence="5 6" key="1">
    <citation type="submission" date="2016-10" db="EMBL/GenBank/DDBJ databases">
        <title>Reductive evolution of mitochondrial metabolism and differential evolution of invasion-related proteins in Cryptosporidium.</title>
        <authorList>
            <person name="Liu S."/>
            <person name="Roellig D.M."/>
            <person name="Guo Y."/>
            <person name="Li N."/>
            <person name="Frace M.A."/>
            <person name="Tang K."/>
            <person name="Zhang L."/>
            <person name="Feng Y."/>
            <person name="Xiao L."/>
        </authorList>
    </citation>
    <scope>NUCLEOTIDE SEQUENCE [LARGE SCALE GENOMIC DNA]</scope>
    <source>
        <strain evidence="5">39726</strain>
    </source>
</reference>
<dbReference type="Pfam" id="PF00400">
    <property type="entry name" value="WD40"/>
    <property type="match status" value="5"/>
</dbReference>
<dbReference type="SUPFAM" id="SSF50978">
    <property type="entry name" value="WD40 repeat-like"/>
    <property type="match status" value="1"/>
</dbReference>
<evidence type="ECO:0000256" key="1">
    <source>
        <dbReference type="ARBA" id="ARBA00022574"/>
    </source>
</evidence>
<dbReference type="SMART" id="SM00320">
    <property type="entry name" value="WD40"/>
    <property type="match status" value="7"/>
</dbReference>
<feature type="repeat" description="WD" evidence="4">
    <location>
        <begin position="249"/>
        <end position="290"/>
    </location>
</feature>
<dbReference type="InterPro" id="IPR001680">
    <property type="entry name" value="WD40_rpt"/>
</dbReference>
<dbReference type="GO" id="GO:0071011">
    <property type="term" value="C:precatalytic spliceosome"/>
    <property type="evidence" value="ECO:0007669"/>
    <property type="project" value="TreeGrafter"/>
</dbReference>
<feature type="repeat" description="WD" evidence="4">
    <location>
        <begin position="165"/>
        <end position="206"/>
    </location>
</feature>
<dbReference type="PANTHER" id="PTHR19923">
    <property type="entry name" value="WD40 REPEAT PROTEINPRL1/PRL2-RELATED"/>
    <property type="match status" value="1"/>
</dbReference>
<dbReference type="Proteomes" id="UP000186176">
    <property type="component" value="Unassembled WGS sequence"/>
</dbReference>
<dbReference type="InterPro" id="IPR045241">
    <property type="entry name" value="Prp46/PLRG1-like"/>
</dbReference>
<gene>
    <name evidence="5" type="ORF">cubi_03067</name>
</gene>
<keyword evidence="2" id="KW-0677">Repeat</keyword>